<keyword evidence="12" id="KW-1185">Reference proteome</keyword>
<reference evidence="11 12" key="1">
    <citation type="journal article" date="2021" name="Nat. Commun.">
        <title>Genetic determinants of endophytism in the Arabidopsis root mycobiome.</title>
        <authorList>
            <person name="Mesny F."/>
            <person name="Miyauchi S."/>
            <person name="Thiergart T."/>
            <person name="Pickel B."/>
            <person name="Atanasova L."/>
            <person name="Karlsson M."/>
            <person name="Huettel B."/>
            <person name="Barry K.W."/>
            <person name="Haridas S."/>
            <person name="Chen C."/>
            <person name="Bauer D."/>
            <person name="Andreopoulos W."/>
            <person name="Pangilinan J."/>
            <person name="LaButti K."/>
            <person name="Riley R."/>
            <person name="Lipzen A."/>
            <person name="Clum A."/>
            <person name="Drula E."/>
            <person name="Henrissat B."/>
            <person name="Kohler A."/>
            <person name="Grigoriev I.V."/>
            <person name="Martin F.M."/>
            <person name="Hacquard S."/>
        </authorList>
    </citation>
    <scope>NUCLEOTIDE SEQUENCE [LARGE SCALE GENOMIC DNA]</scope>
    <source>
        <strain evidence="11 12">MPI-CAGE-CH-0241</strain>
    </source>
</reference>
<dbReference type="InterPro" id="IPR044066">
    <property type="entry name" value="TRIAD_supradom"/>
</dbReference>
<feature type="compositionally biased region" description="Basic residues" evidence="9">
    <location>
        <begin position="124"/>
        <end position="134"/>
    </location>
</feature>
<keyword evidence="3" id="KW-0808">Transferase</keyword>
<keyword evidence="4" id="KW-0479">Metal-binding</keyword>
<accession>A0A9P9ATS9</accession>
<feature type="domain" description="RING-type" evidence="10">
    <location>
        <begin position="345"/>
        <end position="539"/>
    </location>
</feature>
<feature type="compositionally biased region" description="Basic residues" evidence="9">
    <location>
        <begin position="763"/>
        <end position="776"/>
    </location>
</feature>
<protein>
    <recommendedName>
        <fullName evidence="2">RBR-type E3 ubiquitin transferase</fullName>
        <ecNumber evidence="2">2.3.2.31</ecNumber>
    </recommendedName>
</protein>
<feature type="region of interest" description="Disordered" evidence="9">
    <location>
        <begin position="1"/>
        <end position="267"/>
    </location>
</feature>
<dbReference type="Gene3D" id="3.30.40.10">
    <property type="entry name" value="Zinc/RING finger domain, C3HC4 (zinc finger)"/>
    <property type="match status" value="1"/>
</dbReference>
<proteinExistence type="predicted"/>
<feature type="compositionally biased region" description="Pro residues" evidence="9">
    <location>
        <begin position="630"/>
        <end position="642"/>
    </location>
</feature>
<comment type="catalytic activity">
    <reaction evidence="1">
        <text>[E2 ubiquitin-conjugating enzyme]-S-ubiquitinyl-L-cysteine + [acceptor protein]-L-lysine = [E2 ubiquitin-conjugating enzyme]-L-cysteine + [acceptor protein]-N(6)-ubiquitinyl-L-lysine.</text>
        <dbReference type="EC" id="2.3.2.31"/>
    </reaction>
</comment>
<dbReference type="Proteomes" id="UP000777438">
    <property type="component" value="Unassembled WGS sequence"/>
</dbReference>
<feature type="compositionally biased region" description="Basic residues" evidence="9">
    <location>
        <begin position="177"/>
        <end position="186"/>
    </location>
</feature>
<feature type="compositionally biased region" description="Pro residues" evidence="9">
    <location>
        <begin position="654"/>
        <end position="666"/>
    </location>
</feature>
<keyword evidence="6" id="KW-0863">Zinc-finger</keyword>
<sequence length="828" mass="95130">MHQVPYRGEGRIPRPRHYREDDREWYPPDDVWPYSLPHRSHMREVQRPDDRAPRGYERGPRNSRSLEQFHHNMPPPHLTRGATDPYTRRPREILVYQDEDDEPPDQWRHPRTRETTPEFERPTRRARREHRRRPPPLPEPPSSESPPSDSESEDESSESDNEIEVVEFRDEESEYHHRQHRRHRDRHLQQSSDQYSSSEDPRRRRSSRRRPASPSDSEIEVQYRRGRREIVEPPVTPSQLRRGESESPKYDPQSRVTSVIESSRPPVASRRLAAGELVLQSPPSDPRVRTIKIYDAQGAQFRHGRSPSANTTLQQSRSSSRRPPSLRGSNLGSSSRMSSPERPARLRDCTACLSEVPQSRCPKLECGHRKCHTCLKRSFEQSLSDPQHMPPACCDTPIQLQVVDDLFDWSFKKKWNRKFAEYSSQDRIVCPSNRCGEWISPDSIHRDRISGRMIGQCDRCNERVCIACKSRWHYPRKCRQDEDSRNEESWSSCYKCDSVAKPKEGRLKMHCRCGAKYCIVCGDKWKSCDCQWFSKDMEAAEPEDRLVQAPKHRRGREKGHDRGDPPSPGELRAGRGLPDIRPQPNSYEEEMMLQQLQDRREERRSQYISEGEWEPMTGPGDLVPVRNAPAPAPPPVSGPPPGHYMQDPYGNTMGPPPVPGPPPPAPDGRSSMGRSSLEQSPRVDYAGRSRRGQSMDRRLADRFSETRQVPGSMPGMEPPRSHHLGSPLMPPPMSYSGGRVIVEHDPNEYRGDDSGSHFSHSSQSRRSKPQRRARRREKGERDEPKPSILAGLAGRGTGMRRVDVWRKYVEPGDFDGEIAAGAVVAAQG</sequence>
<evidence type="ECO:0000313" key="12">
    <source>
        <dbReference type="Proteomes" id="UP000777438"/>
    </source>
</evidence>
<evidence type="ECO:0000259" key="10">
    <source>
        <dbReference type="PROSITE" id="PS51873"/>
    </source>
</evidence>
<feature type="compositionally biased region" description="Basic and acidic residues" evidence="9">
    <location>
        <begin position="8"/>
        <end position="26"/>
    </location>
</feature>
<keyword evidence="7" id="KW-0833">Ubl conjugation pathway</keyword>
<dbReference type="InterPro" id="IPR013083">
    <property type="entry name" value="Znf_RING/FYVE/PHD"/>
</dbReference>
<dbReference type="GO" id="GO:0016567">
    <property type="term" value="P:protein ubiquitination"/>
    <property type="evidence" value="ECO:0007669"/>
    <property type="project" value="InterPro"/>
</dbReference>
<dbReference type="AlphaFoldDB" id="A0A9P9ATS9"/>
<evidence type="ECO:0000256" key="1">
    <source>
        <dbReference type="ARBA" id="ARBA00001798"/>
    </source>
</evidence>
<name>A0A9P9ATS9_9HYPO</name>
<feature type="compositionally biased region" description="Low complexity" evidence="9">
    <location>
        <begin position="189"/>
        <end position="198"/>
    </location>
</feature>
<evidence type="ECO:0000313" key="11">
    <source>
        <dbReference type="EMBL" id="KAH6895541.1"/>
    </source>
</evidence>
<feature type="compositionally biased region" description="Basic and acidic residues" evidence="9">
    <location>
        <begin position="105"/>
        <end position="123"/>
    </location>
</feature>
<organism evidence="11 12">
    <name type="scientific">Thelonectria olida</name>
    <dbReference type="NCBI Taxonomy" id="1576542"/>
    <lineage>
        <taxon>Eukaryota</taxon>
        <taxon>Fungi</taxon>
        <taxon>Dikarya</taxon>
        <taxon>Ascomycota</taxon>
        <taxon>Pezizomycotina</taxon>
        <taxon>Sordariomycetes</taxon>
        <taxon>Hypocreomycetidae</taxon>
        <taxon>Hypocreales</taxon>
        <taxon>Nectriaceae</taxon>
        <taxon>Thelonectria</taxon>
    </lineage>
</organism>
<evidence type="ECO:0000256" key="4">
    <source>
        <dbReference type="ARBA" id="ARBA00022723"/>
    </source>
</evidence>
<dbReference type="Pfam" id="PF01485">
    <property type="entry name" value="IBR"/>
    <property type="match status" value="1"/>
</dbReference>
<evidence type="ECO:0000256" key="8">
    <source>
        <dbReference type="ARBA" id="ARBA00022833"/>
    </source>
</evidence>
<dbReference type="SUPFAM" id="SSF57850">
    <property type="entry name" value="RING/U-box"/>
    <property type="match status" value="2"/>
</dbReference>
<keyword evidence="5" id="KW-0677">Repeat</keyword>
<dbReference type="CDD" id="cd20335">
    <property type="entry name" value="BRcat_RBR"/>
    <property type="match status" value="1"/>
</dbReference>
<feature type="compositionally biased region" description="Acidic residues" evidence="9">
    <location>
        <begin position="150"/>
        <end position="173"/>
    </location>
</feature>
<feature type="compositionally biased region" description="Basic and acidic residues" evidence="9">
    <location>
        <begin position="42"/>
        <end position="60"/>
    </location>
</feature>
<feature type="compositionally biased region" description="Basic and acidic residues" evidence="9">
    <location>
        <begin position="693"/>
        <end position="705"/>
    </location>
</feature>
<keyword evidence="8" id="KW-0862">Zinc</keyword>
<evidence type="ECO:0000256" key="7">
    <source>
        <dbReference type="ARBA" id="ARBA00022786"/>
    </source>
</evidence>
<feature type="region of interest" description="Disordered" evidence="9">
    <location>
        <begin position="297"/>
        <end position="342"/>
    </location>
</feature>
<evidence type="ECO:0000256" key="6">
    <source>
        <dbReference type="ARBA" id="ARBA00022771"/>
    </source>
</evidence>
<evidence type="ECO:0000256" key="2">
    <source>
        <dbReference type="ARBA" id="ARBA00012251"/>
    </source>
</evidence>
<dbReference type="PROSITE" id="PS51873">
    <property type="entry name" value="TRIAD"/>
    <property type="match status" value="1"/>
</dbReference>
<dbReference type="OrthoDB" id="5105676at2759"/>
<feature type="region of interest" description="Disordered" evidence="9">
    <location>
        <begin position="541"/>
        <end position="796"/>
    </location>
</feature>
<feature type="compositionally biased region" description="Pro residues" evidence="9">
    <location>
        <begin position="135"/>
        <end position="144"/>
    </location>
</feature>
<dbReference type="InterPro" id="IPR031127">
    <property type="entry name" value="E3_UB_ligase_RBR"/>
</dbReference>
<evidence type="ECO:0000256" key="9">
    <source>
        <dbReference type="SAM" id="MobiDB-lite"/>
    </source>
</evidence>
<dbReference type="PANTHER" id="PTHR11685">
    <property type="entry name" value="RBR FAMILY RING FINGER AND IBR DOMAIN-CONTAINING"/>
    <property type="match status" value="1"/>
</dbReference>
<dbReference type="InterPro" id="IPR002867">
    <property type="entry name" value="IBR_dom"/>
</dbReference>
<feature type="compositionally biased region" description="Basic and acidic residues" evidence="9">
    <location>
        <begin position="741"/>
        <end position="755"/>
    </location>
</feature>
<evidence type="ECO:0000256" key="5">
    <source>
        <dbReference type="ARBA" id="ARBA00022737"/>
    </source>
</evidence>
<dbReference type="EMBL" id="JAGPYM010000004">
    <property type="protein sequence ID" value="KAH6895541.1"/>
    <property type="molecule type" value="Genomic_DNA"/>
</dbReference>
<comment type="caution">
    <text evidence="11">The sequence shown here is derived from an EMBL/GenBank/DDBJ whole genome shotgun (WGS) entry which is preliminary data.</text>
</comment>
<dbReference type="Gene3D" id="1.20.120.1750">
    <property type="match status" value="1"/>
</dbReference>
<evidence type="ECO:0000256" key="3">
    <source>
        <dbReference type="ARBA" id="ARBA00022679"/>
    </source>
</evidence>
<feature type="compositionally biased region" description="Low complexity" evidence="9">
    <location>
        <begin position="313"/>
        <end position="338"/>
    </location>
</feature>
<dbReference type="GO" id="GO:0008270">
    <property type="term" value="F:zinc ion binding"/>
    <property type="evidence" value="ECO:0007669"/>
    <property type="project" value="UniProtKB-KW"/>
</dbReference>
<dbReference type="GO" id="GO:0061630">
    <property type="term" value="F:ubiquitin protein ligase activity"/>
    <property type="evidence" value="ECO:0007669"/>
    <property type="project" value="UniProtKB-EC"/>
</dbReference>
<dbReference type="EC" id="2.3.2.31" evidence="2"/>
<gene>
    <name evidence="11" type="ORF">B0T10DRAFT_455790</name>
</gene>